<evidence type="ECO:0000313" key="19">
    <source>
        <dbReference type="Proteomes" id="UP000502823"/>
    </source>
</evidence>
<keyword evidence="16" id="KW-0175">Coiled coil</keyword>
<comment type="caution">
    <text evidence="18">The sequence shown here is derived from an EMBL/GenBank/DDBJ whole genome shotgun (WGS) entry which is preliminary data.</text>
</comment>
<feature type="coiled-coil region" evidence="16">
    <location>
        <begin position="183"/>
        <end position="210"/>
    </location>
</feature>
<evidence type="ECO:0000256" key="6">
    <source>
        <dbReference type="ARBA" id="ARBA00022692"/>
    </source>
</evidence>
<dbReference type="GO" id="GO:0036444">
    <property type="term" value="P:calcium import into the mitochondrion"/>
    <property type="evidence" value="ECO:0007669"/>
    <property type="project" value="TreeGrafter"/>
</dbReference>
<comment type="catalytic activity">
    <reaction evidence="14">
        <text>Ca(2+)(in) = Ca(2+)(out)</text>
        <dbReference type="Rhea" id="RHEA:29671"/>
        <dbReference type="ChEBI" id="CHEBI:29108"/>
    </reaction>
</comment>
<dbReference type="InterPro" id="IPR039055">
    <property type="entry name" value="MCU_fam"/>
</dbReference>
<sequence length="357" mass="41269">MWGVFIQCANYGKNASVNLCRYGTAVCSPAALLQLACVQYSQYSQYLHSSGANDDSEVTVEYFRGLPQVTVPLPSRRERCRFTLRPISNTVGDFLAMLCHEDRGIDRVSVSSLDGVRIASSNTIEALMEDDFKLTVNDNVYIVNTPRQERLTKEEVRQLSDVRNLVNQLYEALNVEEHQLNKERELCGQLEELKVELEPLEQKRQELETVAERRTTILTWVGLGLMSVQFGILARLTWWEYSWDIMEPVTYFVTYGTAMAAYAYYVVTKQEYQMPDVKDRQHLIILHKRARKVGLDLERYNQLKDSVSQIEADIKRLRDPLHLHLPVSHQTSDRCRTPLQRAQQQLRYLLNKTKTAS</sequence>
<dbReference type="PANTHER" id="PTHR13462:SF10">
    <property type="entry name" value="CALCIUM UNIPORTER PROTEIN, MITOCHONDRIAL"/>
    <property type="match status" value="1"/>
</dbReference>
<keyword evidence="3 15" id="KW-0813">Transport</keyword>
<evidence type="ECO:0000256" key="14">
    <source>
        <dbReference type="ARBA" id="ARBA00036634"/>
    </source>
</evidence>
<comment type="similarity">
    <text evidence="2 15">Belongs to the MCU (TC 1.A.77) family.</text>
</comment>
<keyword evidence="13 15" id="KW-0407">Ion channel</keyword>
<evidence type="ECO:0000256" key="16">
    <source>
        <dbReference type="SAM" id="Coils"/>
    </source>
</evidence>
<comment type="function">
    <text evidence="15">Mitochondrial inner membrane calcium uniporter that mediates calcium uptake into mitochondria. Mitochondrial calcium homeostasis plays key roles in cellular physiology and regulates cell bioenergetics, cytoplasmic calcium signals and activation of cell death pathways.</text>
</comment>
<dbReference type="FunCoup" id="A0A6L2PUL7">
    <property type="interactions" value="934"/>
</dbReference>
<dbReference type="AlphaFoldDB" id="A0A6L2PUL7"/>
<evidence type="ECO:0000256" key="4">
    <source>
        <dbReference type="ARBA" id="ARBA00022568"/>
    </source>
</evidence>
<keyword evidence="19" id="KW-1185">Reference proteome</keyword>
<keyword evidence="9 15" id="KW-1133">Transmembrane helix</keyword>
<keyword evidence="10 15" id="KW-0406">Ion transport</keyword>
<keyword evidence="4 15" id="KW-0109">Calcium transport</keyword>
<evidence type="ECO:0000256" key="13">
    <source>
        <dbReference type="ARBA" id="ARBA00023303"/>
    </source>
</evidence>
<keyword evidence="12 15" id="KW-0472">Membrane</keyword>
<dbReference type="GO" id="GO:0015292">
    <property type="term" value="F:uniporter activity"/>
    <property type="evidence" value="ECO:0007669"/>
    <property type="project" value="UniProtKB-UniRule"/>
</dbReference>
<keyword evidence="11 15" id="KW-0496">Mitochondrion</keyword>
<evidence type="ECO:0000256" key="8">
    <source>
        <dbReference type="ARBA" id="ARBA00022837"/>
    </source>
</evidence>
<evidence type="ECO:0000256" key="11">
    <source>
        <dbReference type="ARBA" id="ARBA00023128"/>
    </source>
</evidence>
<evidence type="ECO:0000259" key="17">
    <source>
        <dbReference type="Pfam" id="PF04678"/>
    </source>
</evidence>
<dbReference type="GO" id="GO:0005262">
    <property type="term" value="F:calcium channel activity"/>
    <property type="evidence" value="ECO:0007669"/>
    <property type="project" value="UniProtKB-UniRule"/>
</dbReference>
<gene>
    <name evidence="18" type="ORF">Cfor_04120</name>
</gene>
<dbReference type="Proteomes" id="UP000502823">
    <property type="component" value="Unassembled WGS sequence"/>
</dbReference>
<accession>A0A6L2PUL7</accession>
<dbReference type="Pfam" id="PF04678">
    <property type="entry name" value="MCU"/>
    <property type="match status" value="1"/>
</dbReference>
<comment type="domain">
    <text evidence="15">The selectivity filter, in which calcium ions are arranged in single file, is composed of two acidic rings separated by one helical turn along the central axis of the channel pore.</text>
</comment>
<evidence type="ECO:0000256" key="5">
    <source>
        <dbReference type="ARBA" id="ARBA00022673"/>
    </source>
</evidence>
<name>A0A6L2PUL7_COPFO</name>
<organism evidence="18 19">
    <name type="scientific">Coptotermes formosanus</name>
    <name type="common">Formosan subterranean termite</name>
    <dbReference type="NCBI Taxonomy" id="36987"/>
    <lineage>
        <taxon>Eukaryota</taxon>
        <taxon>Metazoa</taxon>
        <taxon>Ecdysozoa</taxon>
        <taxon>Arthropoda</taxon>
        <taxon>Hexapoda</taxon>
        <taxon>Insecta</taxon>
        <taxon>Pterygota</taxon>
        <taxon>Neoptera</taxon>
        <taxon>Polyneoptera</taxon>
        <taxon>Dictyoptera</taxon>
        <taxon>Blattodea</taxon>
        <taxon>Blattoidea</taxon>
        <taxon>Termitoidae</taxon>
        <taxon>Rhinotermitidae</taxon>
        <taxon>Coptotermes</taxon>
    </lineage>
</organism>
<dbReference type="GO" id="GO:1990246">
    <property type="term" value="C:uniplex complex"/>
    <property type="evidence" value="ECO:0007669"/>
    <property type="project" value="TreeGrafter"/>
</dbReference>
<feature type="transmembrane region" description="Helical" evidence="15">
    <location>
        <begin position="217"/>
        <end position="237"/>
    </location>
</feature>
<keyword evidence="6 15" id="KW-0812">Transmembrane</keyword>
<keyword evidence="5 15" id="KW-0107">Calcium channel</keyword>
<evidence type="ECO:0000256" key="10">
    <source>
        <dbReference type="ARBA" id="ARBA00023065"/>
    </source>
</evidence>
<evidence type="ECO:0000256" key="3">
    <source>
        <dbReference type="ARBA" id="ARBA00022448"/>
    </source>
</evidence>
<dbReference type="GO" id="GO:0051560">
    <property type="term" value="P:mitochondrial calcium ion homeostasis"/>
    <property type="evidence" value="ECO:0007669"/>
    <property type="project" value="UniProtKB-UniRule"/>
</dbReference>
<dbReference type="InterPro" id="IPR006769">
    <property type="entry name" value="MCU_C"/>
</dbReference>
<evidence type="ECO:0000256" key="1">
    <source>
        <dbReference type="ARBA" id="ARBA00004448"/>
    </source>
</evidence>
<evidence type="ECO:0000313" key="18">
    <source>
        <dbReference type="EMBL" id="GFG34912.1"/>
    </source>
</evidence>
<keyword evidence="8 15" id="KW-0106">Calcium</keyword>
<keyword evidence="7 15" id="KW-0999">Mitochondrion inner membrane</keyword>
<dbReference type="PANTHER" id="PTHR13462">
    <property type="entry name" value="CALCIUM UNIPORTER PROTEIN, MITOCHONDRIAL"/>
    <property type="match status" value="1"/>
</dbReference>
<feature type="domain" description="Calcium uniporter protein C-terminal" evidence="17">
    <location>
        <begin position="101"/>
        <end position="303"/>
    </location>
</feature>
<evidence type="ECO:0000256" key="9">
    <source>
        <dbReference type="ARBA" id="ARBA00022989"/>
    </source>
</evidence>
<evidence type="ECO:0000256" key="7">
    <source>
        <dbReference type="ARBA" id="ARBA00022792"/>
    </source>
</evidence>
<protein>
    <recommendedName>
        <fullName evidence="15">Calcium uniporter protein</fullName>
    </recommendedName>
</protein>
<reference evidence="19" key="1">
    <citation type="submission" date="2020-01" db="EMBL/GenBank/DDBJ databases">
        <title>Draft genome sequence of the Termite Coptotermes fromosanus.</title>
        <authorList>
            <person name="Itakura S."/>
            <person name="Yosikawa Y."/>
            <person name="Umezawa K."/>
        </authorList>
    </citation>
    <scope>NUCLEOTIDE SEQUENCE [LARGE SCALE GENOMIC DNA]</scope>
</reference>
<dbReference type="EMBL" id="BLKM01000508">
    <property type="protein sequence ID" value="GFG34912.1"/>
    <property type="molecule type" value="Genomic_DNA"/>
</dbReference>
<evidence type="ECO:0000256" key="2">
    <source>
        <dbReference type="ARBA" id="ARBA00005653"/>
    </source>
</evidence>
<dbReference type="InParanoid" id="A0A6L2PUL7"/>
<evidence type="ECO:0000256" key="12">
    <source>
        <dbReference type="ARBA" id="ARBA00023136"/>
    </source>
</evidence>
<proteinExistence type="inferred from homology"/>
<dbReference type="OrthoDB" id="278338at2759"/>
<evidence type="ECO:0000256" key="15">
    <source>
        <dbReference type="RuleBase" id="RU367035"/>
    </source>
</evidence>
<comment type="subcellular location">
    <subcellularLocation>
        <location evidence="1 15">Mitochondrion inner membrane</location>
        <topology evidence="1 15">Multi-pass membrane protein</topology>
    </subcellularLocation>
</comment>
<feature type="transmembrane region" description="Helical" evidence="15">
    <location>
        <begin position="249"/>
        <end position="267"/>
    </location>
</feature>